<dbReference type="CDD" id="cd06225">
    <property type="entry name" value="HAMP"/>
    <property type="match status" value="1"/>
</dbReference>
<dbReference type="PANTHER" id="PTHR45436">
    <property type="entry name" value="SENSOR HISTIDINE KINASE YKOH"/>
    <property type="match status" value="1"/>
</dbReference>
<comment type="catalytic activity">
    <reaction evidence="1">
        <text>ATP + protein L-histidine = ADP + protein N-phospho-L-histidine.</text>
        <dbReference type="EC" id="2.7.13.3"/>
    </reaction>
</comment>
<dbReference type="Gene3D" id="1.10.287.130">
    <property type="match status" value="1"/>
</dbReference>
<protein>
    <recommendedName>
        <fullName evidence="3">histidine kinase</fullName>
        <ecNumber evidence="3">2.7.13.3</ecNumber>
    </recommendedName>
</protein>
<evidence type="ECO:0000256" key="5">
    <source>
        <dbReference type="ARBA" id="ARBA00022679"/>
    </source>
</evidence>
<evidence type="ECO:0000313" key="12">
    <source>
        <dbReference type="EMBL" id="MBB4969163.1"/>
    </source>
</evidence>
<feature type="domain" description="HAMP" evidence="11">
    <location>
        <begin position="102"/>
        <end position="144"/>
    </location>
</feature>
<dbReference type="InterPro" id="IPR003660">
    <property type="entry name" value="HAMP_dom"/>
</dbReference>
<keyword evidence="6 10" id="KW-0812">Transmembrane</keyword>
<feature type="transmembrane region" description="Helical" evidence="10">
    <location>
        <begin position="75"/>
        <end position="94"/>
    </location>
</feature>
<dbReference type="InterPro" id="IPR036097">
    <property type="entry name" value="HisK_dim/P_sf"/>
</dbReference>
<dbReference type="SUPFAM" id="SSF158472">
    <property type="entry name" value="HAMP domain-like"/>
    <property type="match status" value="1"/>
</dbReference>
<comment type="caution">
    <text evidence="12">The sequence shown here is derived from an EMBL/GenBank/DDBJ whole genome shotgun (WGS) entry which is preliminary data.</text>
</comment>
<dbReference type="PROSITE" id="PS50885">
    <property type="entry name" value="HAMP"/>
    <property type="match status" value="1"/>
</dbReference>
<evidence type="ECO:0000256" key="4">
    <source>
        <dbReference type="ARBA" id="ARBA00022553"/>
    </source>
</evidence>
<dbReference type="Proteomes" id="UP000542674">
    <property type="component" value="Unassembled WGS sequence"/>
</dbReference>
<dbReference type="InterPro" id="IPR050428">
    <property type="entry name" value="TCS_sensor_his_kinase"/>
</dbReference>
<evidence type="ECO:0000256" key="10">
    <source>
        <dbReference type="SAM" id="Phobius"/>
    </source>
</evidence>
<evidence type="ECO:0000313" key="13">
    <source>
        <dbReference type="Proteomes" id="UP000542674"/>
    </source>
</evidence>
<accession>A0A7W7T9R1</accession>
<dbReference type="EC" id="2.7.13.3" evidence="3"/>
<keyword evidence="10" id="KW-0472">Membrane</keyword>
<keyword evidence="13" id="KW-1185">Reference proteome</keyword>
<dbReference type="Gene3D" id="6.10.340.10">
    <property type="match status" value="1"/>
</dbReference>
<dbReference type="EMBL" id="JACHJS010000001">
    <property type="protein sequence ID" value="MBB4969163.1"/>
    <property type="molecule type" value="Genomic_DNA"/>
</dbReference>
<dbReference type="SMART" id="SM00304">
    <property type="entry name" value="HAMP"/>
    <property type="match status" value="1"/>
</dbReference>
<keyword evidence="9" id="KW-0902">Two-component regulatory system</keyword>
<gene>
    <name evidence="12" type="ORF">F4559_006522</name>
</gene>
<evidence type="ECO:0000256" key="9">
    <source>
        <dbReference type="ARBA" id="ARBA00023012"/>
    </source>
</evidence>
<dbReference type="GO" id="GO:0000155">
    <property type="term" value="F:phosphorelay sensor kinase activity"/>
    <property type="evidence" value="ECO:0007669"/>
    <property type="project" value="InterPro"/>
</dbReference>
<name>A0A7W7T9R1_9PSEU</name>
<evidence type="ECO:0000256" key="2">
    <source>
        <dbReference type="ARBA" id="ARBA00004236"/>
    </source>
</evidence>
<dbReference type="InterPro" id="IPR003661">
    <property type="entry name" value="HisK_dim/P_dom"/>
</dbReference>
<evidence type="ECO:0000256" key="1">
    <source>
        <dbReference type="ARBA" id="ARBA00000085"/>
    </source>
</evidence>
<proteinExistence type="predicted"/>
<evidence type="ECO:0000256" key="7">
    <source>
        <dbReference type="ARBA" id="ARBA00022777"/>
    </source>
</evidence>
<keyword evidence="5" id="KW-0808">Transferase</keyword>
<dbReference type="Pfam" id="PF00512">
    <property type="entry name" value="HisKA"/>
    <property type="match status" value="1"/>
</dbReference>
<evidence type="ECO:0000259" key="11">
    <source>
        <dbReference type="PROSITE" id="PS50885"/>
    </source>
</evidence>
<keyword evidence="4" id="KW-0597">Phosphoprotein</keyword>
<reference evidence="12 13" key="1">
    <citation type="submission" date="2020-08" db="EMBL/GenBank/DDBJ databases">
        <title>Sequencing the genomes of 1000 actinobacteria strains.</title>
        <authorList>
            <person name="Klenk H.-P."/>
        </authorList>
    </citation>
    <scope>NUCLEOTIDE SEQUENCE [LARGE SCALE GENOMIC DNA]</scope>
    <source>
        <strain evidence="12 13">DSM 45084</strain>
    </source>
</reference>
<organism evidence="12 13">
    <name type="scientific">Saccharothrix violaceirubra</name>
    <dbReference type="NCBI Taxonomy" id="413306"/>
    <lineage>
        <taxon>Bacteria</taxon>
        <taxon>Bacillati</taxon>
        <taxon>Actinomycetota</taxon>
        <taxon>Actinomycetes</taxon>
        <taxon>Pseudonocardiales</taxon>
        <taxon>Pseudonocardiaceae</taxon>
        <taxon>Saccharothrix</taxon>
    </lineage>
</organism>
<comment type="subcellular location">
    <subcellularLocation>
        <location evidence="2">Cell membrane</location>
    </subcellularLocation>
</comment>
<dbReference type="PANTHER" id="PTHR45436:SF5">
    <property type="entry name" value="SENSOR HISTIDINE KINASE TRCS"/>
    <property type="match status" value="1"/>
</dbReference>
<keyword evidence="7 12" id="KW-0418">Kinase</keyword>
<evidence type="ECO:0000256" key="3">
    <source>
        <dbReference type="ARBA" id="ARBA00012438"/>
    </source>
</evidence>
<keyword evidence="8 10" id="KW-1133">Transmembrane helix</keyword>
<dbReference type="RefSeq" id="WP_312865923.1">
    <property type="nucleotide sequence ID" value="NZ_BAABAI010000021.1"/>
</dbReference>
<dbReference type="SUPFAM" id="SSF47384">
    <property type="entry name" value="Homodimeric domain of signal transducing histidine kinase"/>
    <property type="match status" value="1"/>
</dbReference>
<dbReference type="Pfam" id="PF00672">
    <property type="entry name" value="HAMP"/>
    <property type="match status" value="1"/>
</dbReference>
<dbReference type="CDD" id="cd00082">
    <property type="entry name" value="HisKA"/>
    <property type="match status" value="1"/>
</dbReference>
<dbReference type="GO" id="GO:0005886">
    <property type="term" value="C:plasma membrane"/>
    <property type="evidence" value="ECO:0007669"/>
    <property type="project" value="UniProtKB-SubCell"/>
</dbReference>
<sequence length="199" mass="21231">MLRDAGRSVDLITGDVRPAVPAFGQLVPREPVTVASAGSGPRWRVASRKIGDGELVVGVGQADVDDAVGDLRRTFLLISACALVLMAVTGYVLVRRSTRPLEEVEAIAAGDLSQRVPVRVPGSEVGNLATALNTMLGQIESAFEARATSERQARGSEVRMRRFVADASHELRTPLTSIRGYAELFRQGATPAVRKLAAQ</sequence>
<dbReference type="AlphaFoldDB" id="A0A7W7T9R1"/>
<evidence type="ECO:0000256" key="8">
    <source>
        <dbReference type="ARBA" id="ARBA00022989"/>
    </source>
</evidence>
<evidence type="ECO:0000256" key="6">
    <source>
        <dbReference type="ARBA" id="ARBA00022692"/>
    </source>
</evidence>